<proteinExistence type="predicted"/>
<keyword evidence="2" id="KW-1185">Reference proteome</keyword>
<comment type="caution">
    <text evidence="1">The sequence shown here is derived from an EMBL/GenBank/DDBJ whole genome shotgun (WGS) entry which is preliminary data.</text>
</comment>
<name>A0A4C2ABN6_EUMVA</name>
<dbReference type="EMBL" id="BGZK01003101">
    <property type="protein sequence ID" value="GBP98261.1"/>
    <property type="molecule type" value="Genomic_DNA"/>
</dbReference>
<dbReference type="Proteomes" id="UP000299102">
    <property type="component" value="Unassembled WGS sequence"/>
</dbReference>
<protein>
    <submittedName>
        <fullName evidence="1">Uncharacterized protein</fullName>
    </submittedName>
</protein>
<sequence>MAGALELINRSLKAFNRRAYTHSWLRCLDLAMFCSSIIQEVQPCPCGCSSWCDDDDDGDDGALLRYMLYDLFVLYPMALVDMPGLQNKLQMLLSISRLLYEVTNGQTLDSSRPTACRPYATAPINCCIEGWKCRLAVGPEQKVYL</sequence>
<evidence type="ECO:0000313" key="2">
    <source>
        <dbReference type="Proteomes" id="UP000299102"/>
    </source>
</evidence>
<accession>A0A4C2ABN6</accession>
<gene>
    <name evidence="1" type="ORF">EVAR_73437_1</name>
</gene>
<dbReference type="AlphaFoldDB" id="A0A4C2ABN6"/>
<reference evidence="1 2" key="1">
    <citation type="journal article" date="2019" name="Commun. Biol.">
        <title>The bagworm genome reveals a unique fibroin gene that provides high tensile strength.</title>
        <authorList>
            <person name="Kono N."/>
            <person name="Nakamura H."/>
            <person name="Ohtoshi R."/>
            <person name="Tomita M."/>
            <person name="Numata K."/>
            <person name="Arakawa K."/>
        </authorList>
    </citation>
    <scope>NUCLEOTIDE SEQUENCE [LARGE SCALE GENOMIC DNA]</scope>
</reference>
<organism evidence="1 2">
    <name type="scientific">Eumeta variegata</name>
    <name type="common">Bagworm moth</name>
    <name type="synonym">Eumeta japonica</name>
    <dbReference type="NCBI Taxonomy" id="151549"/>
    <lineage>
        <taxon>Eukaryota</taxon>
        <taxon>Metazoa</taxon>
        <taxon>Ecdysozoa</taxon>
        <taxon>Arthropoda</taxon>
        <taxon>Hexapoda</taxon>
        <taxon>Insecta</taxon>
        <taxon>Pterygota</taxon>
        <taxon>Neoptera</taxon>
        <taxon>Endopterygota</taxon>
        <taxon>Lepidoptera</taxon>
        <taxon>Glossata</taxon>
        <taxon>Ditrysia</taxon>
        <taxon>Tineoidea</taxon>
        <taxon>Psychidae</taxon>
        <taxon>Oiketicinae</taxon>
        <taxon>Eumeta</taxon>
    </lineage>
</organism>
<evidence type="ECO:0000313" key="1">
    <source>
        <dbReference type="EMBL" id="GBP98261.1"/>
    </source>
</evidence>